<dbReference type="EMBL" id="VSSQ01000223">
    <property type="protein sequence ID" value="MPL86504.1"/>
    <property type="molecule type" value="Genomic_DNA"/>
</dbReference>
<protein>
    <submittedName>
        <fullName evidence="4">High-affinity zinc uptake system binding-protein ZnuA</fullName>
    </submittedName>
</protein>
<evidence type="ECO:0000256" key="2">
    <source>
        <dbReference type="ARBA" id="ARBA00022448"/>
    </source>
</evidence>
<keyword evidence="3" id="KW-0732">Signal</keyword>
<sequence length="324" mass="35982">MNAIRKMGEDKMKRLFLVLALVMSVGLAGCGNKVAIDKNKLQVVTTVFATYDFARQVGGDKVQATMLVPPGAEMHAYEPTPQDIKKIKDSQVFVYVGGESDEWVKKILSSVDSKNLKVIRLLDTVKPVEEVIKPGMTEEKKDTAELGEKEYDEHVWTSPENAMKISAKLAEVFSTVDSANKSIYEKNYLAYAAKLTALDKKFKDIVAHGNRKVVVFGDRFPLRYFVDAYGFDYFAAFPGCARDTEPSASTVAFLIDKVNAEKIPVVFHIELSNEKIAKAIASATGAKVLQFNTCHNVPKDQFEKGVTYMSLMEENAKALKEALQ</sequence>
<dbReference type="SUPFAM" id="SSF53807">
    <property type="entry name" value="Helical backbone' metal receptor"/>
    <property type="match status" value="1"/>
</dbReference>
<evidence type="ECO:0000256" key="1">
    <source>
        <dbReference type="ARBA" id="ARBA00011028"/>
    </source>
</evidence>
<comment type="caution">
    <text evidence="4">The sequence shown here is derived from an EMBL/GenBank/DDBJ whole genome shotgun (WGS) entry which is preliminary data.</text>
</comment>
<dbReference type="InterPro" id="IPR006127">
    <property type="entry name" value="ZnuA-like"/>
</dbReference>
<comment type="similarity">
    <text evidence="1">Belongs to the bacterial solute-binding protein 9 family.</text>
</comment>
<dbReference type="Gene3D" id="3.40.50.1980">
    <property type="entry name" value="Nitrogenase molybdenum iron protein domain"/>
    <property type="match status" value="2"/>
</dbReference>
<dbReference type="PANTHER" id="PTHR42953:SF3">
    <property type="entry name" value="HIGH-AFFINITY ZINC UPTAKE SYSTEM PROTEIN ZNUA"/>
    <property type="match status" value="1"/>
</dbReference>
<keyword evidence="2" id="KW-0813">Transport</keyword>
<dbReference type="GO" id="GO:0046872">
    <property type="term" value="F:metal ion binding"/>
    <property type="evidence" value="ECO:0007669"/>
    <property type="project" value="InterPro"/>
</dbReference>
<dbReference type="InterPro" id="IPR050492">
    <property type="entry name" value="Bact_metal-bind_prot9"/>
</dbReference>
<gene>
    <name evidence="4" type="primary">znuA_9</name>
    <name evidence="4" type="ORF">SDC9_32486</name>
</gene>
<accession>A0A644V5B8</accession>
<dbReference type="PANTHER" id="PTHR42953">
    <property type="entry name" value="HIGH-AFFINITY ZINC UPTAKE SYSTEM PROTEIN ZNUA-RELATED"/>
    <property type="match status" value="1"/>
</dbReference>
<organism evidence="4">
    <name type="scientific">bioreactor metagenome</name>
    <dbReference type="NCBI Taxonomy" id="1076179"/>
    <lineage>
        <taxon>unclassified sequences</taxon>
        <taxon>metagenomes</taxon>
        <taxon>ecological metagenomes</taxon>
    </lineage>
</organism>
<dbReference type="PROSITE" id="PS51257">
    <property type="entry name" value="PROKAR_LIPOPROTEIN"/>
    <property type="match status" value="1"/>
</dbReference>
<proteinExistence type="inferred from homology"/>
<reference evidence="4" key="1">
    <citation type="submission" date="2019-08" db="EMBL/GenBank/DDBJ databases">
        <authorList>
            <person name="Kucharzyk K."/>
            <person name="Murdoch R.W."/>
            <person name="Higgins S."/>
            <person name="Loffler F."/>
        </authorList>
    </citation>
    <scope>NUCLEOTIDE SEQUENCE</scope>
</reference>
<dbReference type="PRINTS" id="PR00690">
    <property type="entry name" value="ADHESNFAMILY"/>
</dbReference>
<evidence type="ECO:0000313" key="4">
    <source>
        <dbReference type="EMBL" id="MPL86504.1"/>
    </source>
</evidence>
<evidence type="ECO:0000256" key="3">
    <source>
        <dbReference type="ARBA" id="ARBA00022729"/>
    </source>
</evidence>
<dbReference type="InterPro" id="IPR006129">
    <property type="entry name" value="AdhesinB"/>
</dbReference>
<dbReference type="AlphaFoldDB" id="A0A644V5B8"/>
<dbReference type="GO" id="GO:0007155">
    <property type="term" value="P:cell adhesion"/>
    <property type="evidence" value="ECO:0007669"/>
    <property type="project" value="InterPro"/>
</dbReference>
<dbReference type="InterPro" id="IPR006128">
    <property type="entry name" value="Lipoprotein_PsaA-like"/>
</dbReference>
<name>A0A644V5B8_9ZZZZ</name>
<dbReference type="GO" id="GO:0030001">
    <property type="term" value="P:metal ion transport"/>
    <property type="evidence" value="ECO:0007669"/>
    <property type="project" value="InterPro"/>
</dbReference>
<dbReference type="Pfam" id="PF01297">
    <property type="entry name" value="ZnuA"/>
    <property type="match status" value="1"/>
</dbReference>
<dbReference type="PRINTS" id="PR00691">
    <property type="entry name" value="ADHESINB"/>
</dbReference>